<proteinExistence type="predicted"/>
<name>A0AAU9NTG7_9ASTR</name>
<dbReference type="InterPro" id="IPR051320">
    <property type="entry name" value="Viral_Replic_Matur_Polypro"/>
</dbReference>
<dbReference type="GO" id="GO:0003964">
    <property type="term" value="F:RNA-directed DNA polymerase activity"/>
    <property type="evidence" value="ECO:0007669"/>
    <property type="project" value="UniProtKB-EC"/>
</dbReference>
<protein>
    <recommendedName>
        <fullName evidence="1">RNA-directed DNA polymerase</fullName>
        <ecNumber evidence="1">2.7.7.49</ecNumber>
    </recommendedName>
</protein>
<dbReference type="EMBL" id="CAKMRJ010005412">
    <property type="protein sequence ID" value="CAH1440994.1"/>
    <property type="molecule type" value="Genomic_DNA"/>
</dbReference>
<dbReference type="Pfam" id="PF02160">
    <property type="entry name" value="Peptidase_A3"/>
    <property type="match status" value="1"/>
</dbReference>
<dbReference type="GO" id="GO:0004190">
    <property type="term" value="F:aspartic-type endopeptidase activity"/>
    <property type="evidence" value="ECO:0007669"/>
    <property type="project" value="InterPro"/>
</dbReference>
<feature type="domain" description="Peptidase A3A" evidence="3">
    <location>
        <begin position="238"/>
        <end position="357"/>
    </location>
</feature>
<evidence type="ECO:0000256" key="2">
    <source>
        <dbReference type="SAM" id="Coils"/>
    </source>
</evidence>
<dbReference type="SUPFAM" id="SSF56672">
    <property type="entry name" value="DNA/RNA polymerases"/>
    <property type="match status" value="1"/>
</dbReference>
<feature type="coiled-coil region" evidence="2">
    <location>
        <begin position="97"/>
        <end position="128"/>
    </location>
</feature>
<evidence type="ECO:0000256" key="1">
    <source>
        <dbReference type="ARBA" id="ARBA00012493"/>
    </source>
</evidence>
<dbReference type="GO" id="GO:0006508">
    <property type="term" value="P:proteolysis"/>
    <property type="evidence" value="ECO:0007669"/>
    <property type="project" value="InterPro"/>
</dbReference>
<sequence>MFHPGPPTKIADMVQSVGSWKPSKELPAQSKNCEHDWKENTVTNYTICYYCGILTTDVSRLNCPKCQLTTCALCAKNYLGKTVNVKKKQQIKPEEESDFTNREIKLLKELLKEKTEQMQQMIKDQAKEFYETKAEIQKREEAWQLEKGLLIKDLTDTLKIIDQLKAEQVRLEEQKNEEIRRLKEQLQERKEEREKPQFPKEEFPPLSELHVARPFMEAEIHYSENATSNPKVRKITNSLYNVKVEFDIPNCPAFGIGAIIDTGASACCINKKVIPEEALEPLNHSVFFNGLNSRQQATHKIKQGYFLIEGNKLKIPLIYAFDMHGSNGIEMLIGTNFLRSMKGGIRVEGDEITIYKKVTKIKTSEQSEVAEVAITELEISEEDFFEINESIYFNQEGNNAFLERFKPVIDRLKLQGYIGEEPLKHWKKNGELCKLDILNPDITIEDRPLKHVTPAMEDSFRIHVDSLLKIGAIRPSKSRHRTMAMIVNSGTTIDPVTGKEMLQICEDNGLVLSPTKMKIAVPTIDFLGVVVREGTIRLQPHIIKKIVNFNEEELKTKKGLRSFLGILNYARNHIPKLGILLRPLTKNKCSWRQKIEAF</sequence>
<keyword evidence="2" id="KW-0175">Coiled coil</keyword>
<dbReference type="InterPro" id="IPR000588">
    <property type="entry name" value="Pept_A3A"/>
</dbReference>
<dbReference type="PANTHER" id="PTHR33064">
    <property type="entry name" value="POL PROTEIN"/>
    <property type="match status" value="1"/>
</dbReference>
<organism evidence="4 5">
    <name type="scientific">Lactuca virosa</name>
    <dbReference type="NCBI Taxonomy" id="75947"/>
    <lineage>
        <taxon>Eukaryota</taxon>
        <taxon>Viridiplantae</taxon>
        <taxon>Streptophyta</taxon>
        <taxon>Embryophyta</taxon>
        <taxon>Tracheophyta</taxon>
        <taxon>Spermatophyta</taxon>
        <taxon>Magnoliopsida</taxon>
        <taxon>eudicotyledons</taxon>
        <taxon>Gunneridae</taxon>
        <taxon>Pentapetalae</taxon>
        <taxon>asterids</taxon>
        <taxon>campanulids</taxon>
        <taxon>Asterales</taxon>
        <taxon>Asteraceae</taxon>
        <taxon>Cichorioideae</taxon>
        <taxon>Cichorieae</taxon>
        <taxon>Lactucinae</taxon>
        <taxon>Lactuca</taxon>
    </lineage>
</organism>
<evidence type="ECO:0000313" key="5">
    <source>
        <dbReference type="Proteomes" id="UP001157418"/>
    </source>
</evidence>
<gene>
    <name evidence="4" type="ORF">LVIROSA_LOCUS27093</name>
</gene>
<dbReference type="PANTHER" id="PTHR33064:SF37">
    <property type="entry name" value="RIBONUCLEASE H"/>
    <property type="match status" value="1"/>
</dbReference>
<dbReference type="InterPro" id="IPR043502">
    <property type="entry name" value="DNA/RNA_pol_sf"/>
</dbReference>
<evidence type="ECO:0000313" key="4">
    <source>
        <dbReference type="EMBL" id="CAH1440994.1"/>
    </source>
</evidence>
<dbReference type="InterPro" id="IPR043128">
    <property type="entry name" value="Rev_trsase/Diguanyl_cyclase"/>
</dbReference>
<dbReference type="Proteomes" id="UP001157418">
    <property type="component" value="Unassembled WGS sequence"/>
</dbReference>
<dbReference type="Gene3D" id="3.30.70.270">
    <property type="match status" value="1"/>
</dbReference>
<reference evidence="4 5" key="1">
    <citation type="submission" date="2022-01" db="EMBL/GenBank/DDBJ databases">
        <authorList>
            <person name="Xiong W."/>
            <person name="Schranz E."/>
        </authorList>
    </citation>
    <scope>NUCLEOTIDE SEQUENCE [LARGE SCALE GENOMIC DNA]</scope>
</reference>
<keyword evidence="5" id="KW-1185">Reference proteome</keyword>
<dbReference type="AlphaFoldDB" id="A0AAU9NTG7"/>
<dbReference type="EC" id="2.7.7.49" evidence="1"/>
<feature type="coiled-coil region" evidence="2">
    <location>
        <begin position="154"/>
        <end position="195"/>
    </location>
</feature>
<evidence type="ECO:0000259" key="3">
    <source>
        <dbReference type="Pfam" id="PF02160"/>
    </source>
</evidence>
<comment type="caution">
    <text evidence="4">The sequence shown here is derived from an EMBL/GenBank/DDBJ whole genome shotgun (WGS) entry which is preliminary data.</text>
</comment>
<dbReference type="InterPro" id="IPR021109">
    <property type="entry name" value="Peptidase_aspartic_dom_sf"/>
</dbReference>
<accession>A0AAU9NTG7</accession>
<dbReference type="Gene3D" id="2.40.70.10">
    <property type="entry name" value="Acid Proteases"/>
    <property type="match status" value="1"/>
</dbReference>